<comment type="caution">
    <text evidence="12">The sequence shown here is derived from an EMBL/GenBank/DDBJ whole genome shotgun (WGS) entry which is preliminary data.</text>
</comment>
<dbReference type="Pfam" id="PF02770">
    <property type="entry name" value="Acyl-CoA_dh_M"/>
    <property type="match status" value="1"/>
</dbReference>
<keyword evidence="4" id="KW-0285">Flavoprotein</keyword>
<evidence type="ECO:0000313" key="11">
    <source>
        <dbReference type="EMBL" id="CAE8706479.1"/>
    </source>
</evidence>
<protein>
    <recommendedName>
        <fullName evidence="10">Cytochrome b5 heme-binding domain-containing protein</fullName>
    </recommendedName>
</protein>
<dbReference type="EMBL" id="CAJNNW010031216">
    <property type="protein sequence ID" value="CAE8706479.1"/>
    <property type="molecule type" value="Genomic_DNA"/>
</dbReference>
<dbReference type="Pfam" id="PF00441">
    <property type="entry name" value="Acyl-CoA_dh_1"/>
    <property type="match status" value="1"/>
</dbReference>
<dbReference type="GO" id="GO:0050660">
    <property type="term" value="F:flavin adenine dinucleotide binding"/>
    <property type="evidence" value="ECO:0007669"/>
    <property type="project" value="InterPro"/>
</dbReference>
<evidence type="ECO:0000256" key="1">
    <source>
        <dbReference type="ARBA" id="ARBA00001974"/>
    </source>
</evidence>
<dbReference type="PANTHER" id="PTHR48083:SF28">
    <property type="entry name" value="ACYL-COA DEHYDROGENASE FAMILY PROTEIN (AFU_ORTHOLOGUE AFUA_6G10880)-RELATED"/>
    <property type="match status" value="1"/>
</dbReference>
<dbReference type="GO" id="GO:0046872">
    <property type="term" value="F:metal ion binding"/>
    <property type="evidence" value="ECO:0007669"/>
    <property type="project" value="UniProtKB-KW"/>
</dbReference>
<evidence type="ECO:0000256" key="7">
    <source>
        <dbReference type="ARBA" id="ARBA00023002"/>
    </source>
</evidence>
<dbReference type="Proteomes" id="UP000626109">
    <property type="component" value="Unassembled WGS sequence"/>
</dbReference>
<dbReference type="SUPFAM" id="SSF47203">
    <property type="entry name" value="Acyl-CoA dehydrogenase C-terminal domain-like"/>
    <property type="match status" value="1"/>
</dbReference>
<evidence type="ECO:0000256" key="5">
    <source>
        <dbReference type="ARBA" id="ARBA00022723"/>
    </source>
</evidence>
<keyword evidence="8" id="KW-0408">Iron</keyword>
<dbReference type="PROSITE" id="PS50255">
    <property type="entry name" value="CYTOCHROME_B5_2"/>
    <property type="match status" value="1"/>
</dbReference>
<dbReference type="InterPro" id="IPR036400">
    <property type="entry name" value="Cyt_B5-like_heme/steroid_sf"/>
</dbReference>
<keyword evidence="6" id="KW-0274">FAD</keyword>
<dbReference type="GO" id="GO:0003995">
    <property type="term" value="F:acyl-CoA dehydrogenase activity"/>
    <property type="evidence" value="ECO:0007669"/>
    <property type="project" value="InterPro"/>
</dbReference>
<keyword evidence="5" id="KW-0479">Metal-binding</keyword>
<evidence type="ECO:0000256" key="4">
    <source>
        <dbReference type="ARBA" id="ARBA00022630"/>
    </source>
</evidence>
<name>A0A813L7P4_POLGL</name>
<dbReference type="InterPro" id="IPR006089">
    <property type="entry name" value="Acyl-CoA_DH_CS"/>
</dbReference>
<dbReference type="PROSITE" id="PS00072">
    <property type="entry name" value="ACYL_COA_DH_1"/>
    <property type="match status" value="1"/>
</dbReference>
<evidence type="ECO:0000256" key="3">
    <source>
        <dbReference type="ARBA" id="ARBA00022617"/>
    </source>
</evidence>
<dbReference type="InterPro" id="IPR036250">
    <property type="entry name" value="AcylCo_DH-like_C"/>
</dbReference>
<evidence type="ECO:0000256" key="9">
    <source>
        <dbReference type="SAM" id="MobiDB-lite"/>
    </source>
</evidence>
<evidence type="ECO:0000313" key="13">
    <source>
        <dbReference type="Proteomes" id="UP000626109"/>
    </source>
</evidence>
<dbReference type="GO" id="GO:0020037">
    <property type="term" value="F:heme binding"/>
    <property type="evidence" value="ECO:0007669"/>
    <property type="project" value="InterPro"/>
</dbReference>
<dbReference type="Gene3D" id="1.20.140.10">
    <property type="entry name" value="Butyryl-CoA Dehydrogenase, subunit A, domain 3"/>
    <property type="match status" value="1"/>
</dbReference>
<dbReference type="InterPro" id="IPR009100">
    <property type="entry name" value="AcylCoA_DH/oxidase_NM_dom_sf"/>
</dbReference>
<comment type="similarity">
    <text evidence="2">Belongs to the acyl-CoA dehydrogenase family.</text>
</comment>
<comment type="cofactor">
    <cofactor evidence="1">
        <name>FAD</name>
        <dbReference type="ChEBI" id="CHEBI:57692"/>
    </cofactor>
</comment>
<dbReference type="SUPFAM" id="SSF55856">
    <property type="entry name" value="Cytochrome b5-like heme/steroid binding domain"/>
    <property type="match status" value="1"/>
</dbReference>
<dbReference type="InterPro" id="IPR037069">
    <property type="entry name" value="AcylCoA_DH/ox_N_sf"/>
</dbReference>
<evidence type="ECO:0000256" key="6">
    <source>
        <dbReference type="ARBA" id="ARBA00022827"/>
    </source>
</evidence>
<dbReference type="InterPro" id="IPR018506">
    <property type="entry name" value="Cyt_B5_heme-BS"/>
</dbReference>
<accession>A0A813L7P4</accession>
<dbReference type="GO" id="GO:0033539">
    <property type="term" value="P:fatty acid beta-oxidation using acyl-CoA dehydrogenase"/>
    <property type="evidence" value="ECO:0007669"/>
    <property type="project" value="TreeGrafter"/>
</dbReference>
<dbReference type="InterPro" id="IPR046373">
    <property type="entry name" value="Acyl-CoA_Oxase/DH_mid-dom_sf"/>
</dbReference>
<keyword evidence="3" id="KW-0349">Heme</keyword>
<keyword evidence="7" id="KW-0560">Oxidoreductase</keyword>
<dbReference type="PROSITE" id="PS00191">
    <property type="entry name" value="CYTOCHROME_B5_1"/>
    <property type="match status" value="1"/>
</dbReference>
<evidence type="ECO:0000313" key="12">
    <source>
        <dbReference type="EMBL" id="CAE8721304.1"/>
    </source>
</evidence>
<dbReference type="Pfam" id="PF00173">
    <property type="entry name" value="Cyt-b5"/>
    <property type="match status" value="1"/>
</dbReference>
<evidence type="ECO:0000256" key="8">
    <source>
        <dbReference type="ARBA" id="ARBA00023004"/>
    </source>
</evidence>
<organism evidence="12 13">
    <name type="scientific">Polarella glacialis</name>
    <name type="common">Dinoflagellate</name>
    <dbReference type="NCBI Taxonomy" id="89957"/>
    <lineage>
        <taxon>Eukaryota</taxon>
        <taxon>Sar</taxon>
        <taxon>Alveolata</taxon>
        <taxon>Dinophyceae</taxon>
        <taxon>Suessiales</taxon>
        <taxon>Suessiaceae</taxon>
        <taxon>Polarella</taxon>
    </lineage>
</organism>
<dbReference type="Gene3D" id="2.40.110.10">
    <property type="entry name" value="Butyryl-CoA Dehydrogenase, subunit A, domain 2"/>
    <property type="match status" value="1"/>
</dbReference>
<dbReference type="InterPro" id="IPR050741">
    <property type="entry name" value="Acyl-CoA_dehydrogenase"/>
</dbReference>
<dbReference type="GO" id="GO:0005737">
    <property type="term" value="C:cytoplasm"/>
    <property type="evidence" value="ECO:0007669"/>
    <property type="project" value="TreeGrafter"/>
</dbReference>
<dbReference type="InterPro" id="IPR006091">
    <property type="entry name" value="Acyl-CoA_Oxase/DH_mid-dom"/>
</dbReference>
<dbReference type="SMART" id="SM01117">
    <property type="entry name" value="Cyt-b5"/>
    <property type="match status" value="1"/>
</dbReference>
<evidence type="ECO:0000256" key="2">
    <source>
        <dbReference type="ARBA" id="ARBA00009347"/>
    </source>
</evidence>
<feature type="domain" description="Cytochrome b5 heme-binding" evidence="10">
    <location>
        <begin position="1"/>
        <end position="77"/>
    </location>
</feature>
<dbReference type="InterPro" id="IPR001199">
    <property type="entry name" value="Cyt_B5-like_heme/steroid-bd"/>
</dbReference>
<dbReference type="Gene3D" id="3.10.120.10">
    <property type="entry name" value="Cytochrome b5-like heme/steroid binding domain"/>
    <property type="match status" value="1"/>
</dbReference>
<dbReference type="EMBL" id="CAJNNW010034023">
    <property type="protein sequence ID" value="CAE8721304.1"/>
    <property type="molecule type" value="Genomic_DNA"/>
</dbReference>
<dbReference type="PANTHER" id="PTHR48083">
    <property type="entry name" value="MEDIUM-CHAIN SPECIFIC ACYL-COA DEHYDROGENASE, MITOCHONDRIAL-RELATED"/>
    <property type="match status" value="1"/>
</dbReference>
<gene>
    <name evidence="11" type="ORF">PGLA2088_LOCUS34202</name>
    <name evidence="12" type="ORF">PGLA2088_LOCUS41855</name>
</gene>
<dbReference type="InterPro" id="IPR009075">
    <property type="entry name" value="AcylCo_DH/oxidase_C"/>
</dbReference>
<dbReference type="AlphaFoldDB" id="A0A813L7P4"/>
<feature type="region of interest" description="Disordered" evidence="9">
    <location>
        <begin position="75"/>
        <end position="95"/>
    </location>
</feature>
<dbReference type="SUPFAM" id="SSF56645">
    <property type="entry name" value="Acyl-CoA dehydrogenase NM domain-like"/>
    <property type="match status" value="1"/>
</dbReference>
<evidence type="ECO:0000259" key="10">
    <source>
        <dbReference type="PROSITE" id="PS50255"/>
    </source>
</evidence>
<reference evidence="12" key="1">
    <citation type="submission" date="2021-02" db="EMBL/GenBank/DDBJ databases">
        <authorList>
            <person name="Dougan E. K."/>
            <person name="Rhodes N."/>
            <person name="Thang M."/>
            <person name="Chan C."/>
        </authorList>
    </citation>
    <scope>NUCLEOTIDE SEQUENCE</scope>
</reference>
<sequence>MSGLHMDDVAKHNTPDDFWLVIDGEVWDMSKFLKVHPGGKGIVLPYAGKDATETFFSLHKANVLDKYRPKLSKGRIAGSESKYSQKQAPPQADMPSLEYKSEVPFAEPAWIRGGGWRSPYHNDTHRAFRDSLRALLHTHIVPTMAEDEESGSHPTKETYQAMGLGGLLSSRIGVSCMPVVAEIPEIKLPSGLSPKQFDFFHEQIAHEEMGALGYPGVIDGLGAGFCIGLPPMLHFSTPALRDKVVPEILKGEKRICLAISEPSAGSDVAGIQTYCTKSKDGSHYIVNGVKKWITNGVFADYFVTACQGPGKGMSLMLIERSEGVGAKPIKTSYSPAAGTALVTYDDVMVPVANLLGKENEGFKCVMANFNHERWFICAQCIAGCRLIVKDCMTWGSQRKVFGKPLMNQPVIRNKLARMVGVVESSYSWLESITHQMNQMSYKEQNARLGGPIALLKLQVTRSATMVSDEACQIFGGRAITKTGMGGNVERFQRTFKFGSILGGSEEIMADLGIRQAMRDMPAHARL</sequence>
<dbReference type="Gene3D" id="1.10.540.10">
    <property type="entry name" value="Acyl-CoA dehydrogenase/oxidase, N-terminal domain"/>
    <property type="match status" value="1"/>
</dbReference>
<proteinExistence type="inferred from homology"/>